<accession>A0A1G8U8V3</accession>
<organism evidence="2 3">
    <name type="scientific">Salimicrobium halophilum</name>
    <dbReference type="NCBI Taxonomy" id="86666"/>
    <lineage>
        <taxon>Bacteria</taxon>
        <taxon>Bacillati</taxon>
        <taxon>Bacillota</taxon>
        <taxon>Bacilli</taxon>
        <taxon>Bacillales</taxon>
        <taxon>Bacillaceae</taxon>
        <taxon>Salimicrobium</taxon>
    </lineage>
</organism>
<name>A0A1G8U8V3_9BACI</name>
<keyword evidence="1" id="KW-0472">Membrane</keyword>
<sequence>MYPLYYTIAIIISLFALIATISIGRNMMKQEQTQDSEEELESLKTEPAKNTSIRLLSVIYTITFVITIALLWIFVF</sequence>
<gene>
    <name evidence="2" type="ORF">SAMN04490247_2115</name>
</gene>
<dbReference type="EMBL" id="FNEV01000006">
    <property type="protein sequence ID" value="SDJ50218.1"/>
    <property type="molecule type" value="Genomic_DNA"/>
</dbReference>
<reference evidence="3" key="1">
    <citation type="submission" date="2016-10" db="EMBL/GenBank/DDBJ databases">
        <authorList>
            <person name="Varghese N."/>
            <person name="Submissions S."/>
        </authorList>
    </citation>
    <scope>NUCLEOTIDE SEQUENCE [LARGE SCALE GENOMIC DNA]</scope>
    <source>
        <strain evidence="3">DSM 4771</strain>
    </source>
</reference>
<evidence type="ECO:0000313" key="3">
    <source>
        <dbReference type="Proteomes" id="UP000199225"/>
    </source>
</evidence>
<keyword evidence="1" id="KW-0812">Transmembrane</keyword>
<dbReference type="OrthoDB" id="2974556at2"/>
<evidence type="ECO:0000313" key="2">
    <source>
        <dbReference type="EMBL" id="SDJ50218.1"/>
    </source>
</evidence>
<proteinExistence type="predicted"/>
<feature type="transmembrane region" description="Helical" evidence="1">
    <location>
        <begin position="6"/>
        <end position="24"/>
    </location>
</feature>
<keyword evidence="1" id="KW-1133">Transmembrane helix</keyword>
<dbReference type="RefSeq" id="WP_093193840.1">
    <property type="nucleotide sequence ID" value="NZ_FNEV01000006.1"/>
</dbReference>
<dbReference type="AlphaFoldDB" id="A0A1G8U8V3"/>
<evidence type="ECO:0000256" key="1">
    <source>
        <dbReference type="SAM" id="Phobius"/>
    </source>
</evidence>
<keyword evidence="3" id="KW-1185">Reference proteome</keyword>
<protein>
    <submittedName>
        <fullName evidence="2">Uncharacterized protein</fullName>
    </submittedName>
</protein>
<dbReference type="Proteomes" id="UP000199225">
    <property type="component" value="Unassembled WGS sequence"/>
</dbReference>
<feature type="transmembrane region" description="Helical" evidence="1">
    <location>
        <begin position="53"/>
        <end position="75"/>
    </location>
</feature>